<feature type="transmembrane region" description="Helical" evidence="1">
    <location>
        <begin position="239"/>
        <end position="261"/>
    </location>
</feature>
<keyword evidence="1" id="KW-0472">Membrane</keyword>
<comment type="caution">
    <text evidence="2">The sequence shown here is derived from an EMBL/GenBank/DDBJ whole genome shotgun (WGS) entry which is preliminary data.</text>
</comment>
<protein>
    <submittedName>
        <fullName evidence="2">PepSY domain-containing protein</fullName>
    </submittedName>
</protein>
<dbReference type="EMBL" id="BAABFN010000001">
    <property type="protein sequence ID" value="GAA4300266.1"/>
    <property type="molecule type" value="Genomic_DNA"/>
</dbReference>
<name>A0ABP8FC44_9BACT</name>
<accession>A0ABP8FC44</accession>
<sequence>MKKRLYKWHRTLSLIIALPVLISASSGFMHPLMTNIRPHIATQGLQPVPVDSSKLRIPLQGALAQNHIAAFQNFRLIHIADNWFYQVQRTGDAVPVYLSTENGHVLSDGDWLYAQYLARQFLNGQEDPTGAGKKLPSVTTAGPMDCCDGATACVLNDTAAALVTSALRVTRFDNEYGYINRLLPVYRVSFERPDGIRIYVETTQDRFAFAIDDRRAAFNRIFTFLHTYSWLDFLGKGKLVVEFLLVFLAFITTLLGLCIFFGTRSKKAKGNGFVKSRRTHRYVAVTVSLFTLMFTFSGGYHALSKLKDDNTDSFFVRHQYTTGAMDFDFRALQSAVQDPITDVSLVRLDSGSSFWRVVSLPAGRTITGSKDLMKSEAAPLPEITYISTADHSVLRGGERRYAGYLACLFSGHDKKNILSATPVTAFTNEYNFADKRLPVWKVAFADHHHERYYVETATGRLSKRVNDLNILEDYSFALLHKHEFLGWAGKRVKDASTMFWAAAQVLMVLTGLILYFKWRGRLKQAR</sequence>
<organism evidence="2 3">
    <name type="scientific">Compostibacter hankyongensis</name>
    <dbReference type="NCBI Taxonomy" id="1007089"/>
    <lineage>
        <taxon>Bacteria</taxon>
        <taxon>Pseudomonadati</taxon>
        <taxon>Bacteroidota</taxon>
        <taxon>Chitinophagia</taxon>
        <taxon>Chitinophagales</taxon>
        <taxon>Chitinophagaceae</taxon>
        <taxon>Compostibacter</taxon>
    </lineage>
</organism>
<gene>
    <name evidence="2" type="ORF">GCM10023143_01040</name>
</gene>
<keyword evidence="1" id="KW-1133">Transmembrane helix</keyword>
<dbReference type="Proteomes" id="UP001501207">
    <property type="component" value="Unassembled WGS sequence"/>
</dbReference>
<dbReference type="RefSeq" id="WP_344973631.1">
    <property type="nucleotide sequence ID" value="NZ_BAABFN010000001.1"/>
</dbReference>
<keyword evidence="1" id="KW-0812">Transmembrane</keyword>
<keyword evidence="3" id="KW-1185">Reference proteome</keyword>
<evidence type="ECO:0000313" key="3">
    <source>
        <dbReference type="Proteomes" id="UP001501207"/>
    </source>
</evidence>
<feature type="transmembrane region" description="Helical" evidence="1">
    <location>
        <begin position="498"/>
        <end position="516"/>
    </location>
</feature>
<proteinExistence type="predicted"/>
<reference evidence="3" key="1">
    <citation type="journal article" date="2019" name="Int. J. Syst. Evol. Microbiol.">
        <title>The Global Catalogue of Microorganisms (GCM) 10K type strain sequencing project: providing services to taxonomists for standard genome sequencing and annotation.</title>
        <authorList>
            <consortium name="The Broad Institute Genomics Platform"/>
            <consortium name="The Broad Institute Genome Sequencing Center for Infectious Disease"/>
            <person name="Wu L."/>
            <person name="Ma J."/>
        </authorList>
    </citation>
    <scope>NUCLEOTIDE SEQUENCE [LARGE SCALE GENOMIC DNA]</scope>
    <source>
        <strain evidence="3">JCM 17664</strain>
    </source>
</reference>
<evidence type="ECO:0000313" key="2">
    <source>
        <dbReference type="EMBL" id="GAA4300266.1"/>
    </source>
</evidence>
<evidence type="ECO:0000256" key="1">
    <source>
        <dbReference type="SAM" id="Phobius"/>
    </source>
</evidence>
<feature type="transmembrane region" description="Helical" evidence="1">
    <location>
        <begin position="282"/>
        <end position="303"/>
    </location>
</feature>